<proteinExistence type="inferred from homology"/>
<dbReference type="InterPro" id="IPR050312">
    <property type="entry name" value="IolE/XylAMocC-like"/>
</dbReference>
<accession>A0ABM9EBS2</accession>
<feature type="binding site" evidence="2">
    <location>
        <position position="455"/>
    </location>
    <ligand>
        <name>Mg(2+)</name>
        <dbReference type="ChEBI" id="CHEBI:18420"/>
    </ligand>
</feature>
<dbReference type="Proteomes" id="UP001153050">
    <property type="component" value="Unassembled WGS sequence"/>
</dbReference>
<gene>
    <name evidence="4" type="ORF">MES5069_530067</name>
</gene>
<evidence type="ECO:0000256" key="1">
    <source>
        <dbReference type="ARBA" id="ARBA00022723"/>
    </source>
</evidence>
<feature type="binding site" evidence="2">
    <location>
        <position position="533"/>
    </location>
    <ligand>
        <name>Mg(2+)</name>
        <dbReference type="ChEBI" id="CHEBI:18420"/>
    </ligand>
</feature>
<feature type="binding site" evidence="2">
    <location>
        <position position="149"/>
    </location>
    <ligand>
        <name>a divalent metal cation</name>
        <dbReference type="ChEBI" id="CHEBI:60240"/>
        <note>catalytic</note>
    </ligand>
</feature>
<protein>
    <recommendedName>
        <fullName evidence="2">3-dehydroshikimate dehydratase</fullName>
        <shortName evidence="2">DSD</shortName>
        <ecNumber evidence="2">4.2.1.118</ecNumber>
    </recommendedName>
</protein>
<feature type="binding site" evidence="2">
    <location>
        <position position="206"/>
    </location>
    <ligand>
        <name>a divalent metal cation</name>
        <dbReference type="ChEBI" id="CHEBI:60240"/>
        <note>catalytic</note>
    </ligand>
</feature>
<feature type="domain" description="VOC" evidence="3">
    <location>
        <begin position="302"/>
        <end position="424"/>
    </location>
</feature>
<keyword evidence="1 2" id="KW-0479">Metal-binding</keyword>
<keyword evidence="2" id="KW-0456">Lyase</keyword>
<dbReference type="EMBL" id="CAKXZT010000150">
    <property type="protein sequence ID" value="CAH2406681.1"/>
    <property type="molecule type" value="Genomic_DNA"/>
</dbReference>
<dbReference type="CDD" id="cd08342">
    <property type="entry name" value="HPPD_N_like"/>
    <property type="match status" value="1"/>
</dbReference>
<comment type="caution">
    <text evidence="4">The sequence shown here is derived from an EMBL/GenBank/DDBJ whole genome shotgun (WGS) entry which is preliminary data.</text>
</comment>
<evidence type="ECO:0000313" key="4">
    <source>
        <dbReference type="EMBL" id="CAH2406681.1"/>
    </source>
</evidence>
<comment type="cofactor">
    <cofactor evidence="2">
        <name>a divalent metal cation</name>
        <dbReference type="ChEBI" id="CHEBI:60240"/>
    </cofactor>
</comment>
<dbReference type="Gene3D" id="3.20.20.150">
    <property type="entry name" value="Divalent-metal-dependent TIM barrel enzymes"/>
    <property type="match status" value="1"/>
</dbReference>
<dbReference type="SUPFAM" id="SSF54593">
    <property type="entry name" value="Glyoxalase/Bleomycin resistance protein/Dihydroxybiphenyl dioxygenase"/>
    <property type="match status" value="1"/>
</dbReference>
<dbReference type="HAMAP" id="MF_02238">
    <property type="entry name" value="DSD"/>
    <property type="match status" value="1"/>
</dbReference>
<feature type="binding site" evidence="2">
    <location>
        <position position="610"/>
    </location>
    <ligand>
        <name>Mg(2+)</name>
        <dbReference type="ChEBI" id="CHEBI:18420"/>
    </ligand>
</feature>
<sequence>MYELVRSQQTREEARLKTSIATVSIAGNLAEKFAAISAAGFDGVEIFENDFLAFDGSPRDVGRMAGDTGLTITLFQPFRDFEGLPEPQRNRAFDRAERKFDVMQELGTDLMLVCSSVSPVSLGGIDRAAMDFHELGERAAKRGLRVGYEALAWGRHVNDHRDAWEIVRRTDHPNVGLVLDSFHTLARRIELGSIRSIPADKIFIVQLADAPLIEMDLLYWSRHFRNMPGEGDLPMRQFMQAVAATGYDGYLSLEIFNDQFRGGSAKAISVDGRRSLVWLMDQVRREEPALEMAIPPMPDRIGVGGVEFIEFAADRQDAGQLGSLLRMLGFVEAGRHVSKEVTLYRQGEINIVINTERQGFAHSFFVVHGTSAYAMGLKVEDAAATVARAEALGAEIFHQRVGPGELSIPAIRGVGGGLIYFLDAKTDLAKVWDIEFTPVTSASSGNGVDLTRIDHVGQTMAQEEMPSWLLFYVSIFRTTKTPMVDIVDPAGLVRSQVIEGLDKRFRLTLNGAESHRTLAGHFIAETFGSGVQHLALATDDIFATAAKLQANGFEPLQISMNYYDDVEARFGLDPEVADRLRSANILYDRDDNGEFFQLYAPTFGEGFIVEFVERRGAYAGYGAPNAPFRIAAQKRLMRPKGMPKL</sequence>
<dbReference type="InterPro" id="IPR029068">
    <property type="entry name" value="Glyas_Bleomycin-R_OHBP_Dase"/>
</dbReference>
<evidence type="ECO:0000256" key="2">
    <source>
        <dbReference type="HAMAP-Rule" id="MF_02238"/>
    </source>
</evidence>
<keyword evidence="4" id="KW-0223">Dioxygenase</keyword>
<dbReference type="InterPro" id="IPR043700">
    <property type="entry name" value="DSD"/>
</dbReference>
<dbReference type="GO" id="GO:0003868">
    <property type="term" value="F:4-hydroxyphenylpyruvate dioxygenase activity"/>
    <property type="evidence" value="ECO:0007669"/>
    <property type="project" value="UniProtKB-EC"/>
</dbReference>
<dbReference type="InterPro" id="IPR041736">
    <property type="entry name" value="4OHPhenylPyrv_dOase_N"/>
</dbReference>
<organism evidence="4 5">
    <name type="scientific">Mesorhizobium escarrei</name>
    <dbReference type="NCBI Taxonomy" id="666018"/>
    <lineage>
        <taxon>Bacteria</taxon>
        <taxon>Pseudomonadati</taxon>
        <taxon>Pseudomonadota</taxon>
        <taxon>Alphaproteobacteria</taxon>
        <taxon>Hyphomicrobiales</taxon>
        <taxon>Phyllobacteriaceae</taxon>
        <taxon>Mesorhizobium</taxon>
    </lineage>
</organism>
<dbReference type="PANTHER" id="PTHR12110">
    <property type="entry name" value="HYDROXYPYRUVATE ISOMERASE"/>
    <property type="match status" value="1"/>
</dbReference>
<dbReference type="SUPFAM" id="SSF51658">
    <property type="entry name" value="Xylose isomerase-like"/>
    <property type="match status" value="1"/>
</dbReference>
<dbReference type="PROSITE" id="PS51819">
    <property type="entry name" value="VOC"/>
    <property type="match status" value="2"/>
</dbReference>
<keyword evidence="4" id="KW-0560">Oxidoreductase</keyword>
<dbReference type="Gene3D" id="3.10.180.10">
    <property type="entry name" value="2,3-Dihydroxybiphenyl 1,2-Dioxygenase, domain 1"/>
    <property type="match status" value="2"/>
</dbReference>
<dbReference type="InterPro" id="IPR037523">
    <property type="entry name" value="VOC_core"/>
</dbReference>
<evidence type="ECO:0000259" key="3">
    <source>
        <dbReference type="PROSITE" id="PS51819"/>
    </source>
</evidence>
<dbReference type="InterPro" id="IPR013022">
    <property type="entry name" value="Xyl_isomerase-like_TIM-brl"/>
</dbReference>
<feature type="binding site" evidence="2">
    <location>
        <position position="180"/>
    </location>
    <ligand>
        <name>a divalent metal cation</name>
        <dbReference type="ChEBI" id="CHEBI:60240"/>
        <note>catalytic</note>
    </ligand>
</feature>
<dbReference type="InterPro" id="IPR036237">
    <property type="entry name" value="Xyl_isomerase-like_sf"/>
</dbReference>
<feature type="domain" description="VOC" evidence="3">
    <location>
        <begin position="452"/>
        <end position="601"/>
    </location>
</feature>
<name>A0ABM9EBS2_9HYPH</name>
<dbReference type="PANTHER" id="PTHR12110:SF21">
    <property type="entry name" value="XYLOSE ISOMERASE-LIKE TIM BARREL DOMAIN-CONTAINING PROTEIN"/>
    <property type="match status" value="1"/>
</dbReference>
<comment type="function">
    <text evidence="2">Catalyzes the conversion of 3-dehydroshikimate to protocatechuate (3,4-dihydroxybenzoate), a common intermediate of quinate and shikimate degradation pathways.</text>
</comment>
<dbReference type="Pfam" id="PF01261">
    <property type="entry name" value="AP_endonuc_2"/>
    <property type="match status" value="1"/>
</dbReference>
<feature type="binding site" evidence="2">
    <location>
        <position position="254"/>
    </location>
    <ligand>
        <name>a divalent metal cation</name>
        <dbReference type="ChEBI" id="CHEBI:60240"/>
        <note>catalytic</note>
    </ligand>
</feature>
<dbReference type="Pfam" id="PF00903">
    <property type="entry name" value="Glyoxalase"/>
    <property type="match status" value="1"/>
</dbReference>
<dbReference type="EC" id="4.2.1.118" evidence="2"/>
<comment type="catalytic activity">
    <reaction evidence="2">
        <text>3-dehydroshikimate = 3,4-dihydroxybenzoate + H2O</text>
        <dbReference type="Rhea" id="RHEA:24848"/>
        <dbReference type="ChEBI" id="CHEBI:15377"/>
        <dbReference type="ChEBI" id="CHEBI:16630"/>
        <dbReference type="ChEBI" id="CHEBI:36241"/>
        <dbReference type="EC" id="4.2.1.118"/>
    </reaction>
</comment>
<dbReference type="Pfam" id="PF14696">
    <property type="entry name" value="Glyoxalase_5"/>
    <property type="match status" value="1"/>
</dbReference>
<reference evidence="4 5" key="1">
    <citation type="submission" date="2022-03" db="EMBL/GenBank/DDBJ databases">
        <authorList>
            <person name="Brunel B."/>
        </authorList>
    </citation>
    <scope>NUCLEOTIDE SEQUENCE [LARGE SCALE GENOMIC DNA]</scope>
    <source>
        <strain evidence="4">STM5069sample</strain>
    </source>
</reference>
<comment type="similarity">
    <text evidence="2">Belongs to the bacterial two-domain DSD family.</text>
</comment>
<keyword evidence="5" id="KW-1185">Reference proteome</keyword>
<comment type="pathway">
    <text evidence="2">Aromatic compound metabolism; 3,4-dihydroxybenzoate biosynthesis.</text>
</comment>
<evidence type="ECO:0000313" key="5">
    <source>
        <dbReference type="Proteomes" id="UP001153050"/>
    </source>
</evidence>
<dbReference type="InterPro" id="IPR004360">
    <property type="entry name" value="Glyas_Fos-R_dOase_dom"/>
</dbReference>